<evidence type="ECO:0000313" key="1">
    <source>
        <dbReference type="Proteomes" id="UP000887565"/>
    </source>
</evidence>
<sequence length="101" mass="11451">MFLVKVVHTEPYYHCGMSHSGWALVVLKQAPCRPPPLMATEKRMINISLWSPSGQLNKIQAVRCVIGNRTICTNIRFFGSRGIHADHFFGQETIIAKIIDR</sequence>
<accession>A0A915KV56</accession>
<dbReference type="WBParaSite" id="nRc.2.0.1.t41445-RA">
    <property type="protein sequence ID" value="nRc.2.0.1.t41445-RA"/>
    <property type="gene ID" value="nRc.2.0.1.g41445"/>
</dbReference>
<organism evidence="1 2">
    <name type="scientific">Romanomermis culicivorax</name>
    <name type="common">Nematode worm</name>
    <dbReference type="NCBI Taxonomy" id="13658"/>
    <lineage>
        <taxon>Eukaryota</taxon>
        <taxon>Metazoa</taxon>
        <taxon>Ecdysozoa</taxon>
        <taxon>Nematoda</taxon>
        <taxon>Enoplea</taxon>
        <taxon>Dorylaimia</taxon>
        <taxon>Mermithida</taxon>
        <taxon>Mermithoidea</taxon>
        <taxon>Mermithidae</taxon>
        <taxon>Romanomermis</taxon>
    </lineage>
</organism>
<reference evidence="2" key="1">
    <citation type="submission" date="2022-11" db="UniProtKB">
        <authorList>
            <consortium name="WormBaseParasite"/>
        </authorList>
    </citation>
    <scope>IDENTIFICATION</scope>
</reference>
<evidence type="ECO:0000313" key="2">
    <source>
        <dbReference type="WBParaSite" id="nRc.2.0.1.t41445-RA"/>
    </source>
</evidence>
<dbReference type="Proteomes" id="UP000887565">
    <property type="component" value="Unplaced"/>
</dbReference>
<keyword evidence="1" id="KW-1185">Reference proteome</keyword>
<name>A0A915KV56_ROMCU</name>
<dbReference type="AlphaFoldDB" id="A0A915KV56"/>
<proteinExistence type="predicted"/>
<protein>
    <submittedName>
        <fullName evidence="2">Uncharacterized protein</fullName>
    </submittedName>
</protein>